<dbReference type="EMBL" id="JAMKPW020000011">
    <property type="protein sequence ID" value="KAK8213572.1"/>
    <property type="molecule type" value="Genomic_DNA"/>
</dbReference>
<keyword evidence="1" id="KW-0328">Glycosyltransferase</keyword>
<evidence type="ECO:0000313" key="2">
    <source>
        <dbReference type="Proteomes" id="UP001320706"/>
    </source>
</evidence>
<organism evidence="1 2">
    <name type="scientific">Zalaria obscura</name>
    <dbReference type="NCBI Taxonomy" id="2024903"/>
    <lineage>
        <taxon>Eukaryota</taxon>
        <taxon>Fungi</taxon>
        <taxon>Dikarya</taxon>
        <taxon>Ascomycota</taxon>
        <taxon>Pezizomycotina</taxon>
        <taxon>Dothideomycetes</taxon>
        <taxon>Dothideomycetidae</taxon>
        <taxon>Dothideales</taxon>
        <taxon>Zalariaceae</taxon>
        <taxon>Zalaria</taxon>
    </lineage>
</organism>
<protein>
    <submittedName>
        <fullName evidence="1">Glycogenin glucosyltransferase</fullName>
        <ecNumber evidence="1">2.4.1.186</ecNumber>
    </submittedName>
</protein>
<dbReference type="Proteomes" id="UP001320706">
    <property type="component" value="Unassembled WGS sequence"/>
</dbReference>
<name>A0ACC3SH49_9PEZI</name>
<keyword evidence="2" id="KW-1185">Reference proteome</keyword>
<proteinExistence type="predicted"/>
<sequence>MSDNYLPGAAVLAHSLRDAGTTKKLAVMVTLDSVRATTMTELKSLYDYVFPVDRISNPNPSNLYLMNRSDLLYAFTKINVWRLTQFRKVVFVDADVVALRAPDELFDIQEDFAAAPDVGFPDFFNTGVMALKPHMGEYWALKTLASSGDSFDGADQGLLNQYYEHKNWHRLSFNYNCTPSANYQYEPAYRYNKSKITMVHFIGKSKPWMESRTMQGSSGAHKELLNRWWAVYDRHLRAPTSEYMSGQYAPASGVVQSQVHDDAANVGTQAVQPEATVTTTDAPFTESGEPAEMIDQGIVEPTPTVEQRRFSAPHMEWDATKMPPPADAKPEAVNFPSQTYVFNEDPELFRPPQSYPEPPKDMWFKVPEDKPLPPAEKPKPIFPWEEREEAKPTRIFLEDIVQSQPTPTEEEASPEPITPVTPTIKITQEDPWQSFGAINRNAWDEVSGIDEYVRALSDFQRTRGKVQVVAPVGVGTPEFTPSRERRESLLLTDFPTAVERPSLPVTPAPMRPNFWGRERDEEGNLPPAEGVPDQADWDPSEKLEELRRNSLIDASDLKLPKNRIPRREMPGSSAPIPEEALNHPHVPVSGGSSPHGLDEPSAPEAPVAGSSSTRASTSATTAPSFSVVDFAATTLAPEEKKEDVLSPTEHGSRHF</sequence>
<dbReference type="EC" id="2.4.1.186" evidence="1"/>
<evidence type="ECO:0000313" key="1">
    <source>
        <dbReference type="EMBL" id="KAK8213572.1"/>
    </source>
</evidence>
<gene>
    <name evidence="1" type="primary">GLG2</name>
    <name evidence="1" type="ORF">M8818_002874</name>
</gene>
<reference evidence="1" key="1">
    <citation type="submission" date="2024-02" db="EMBL/GenBank/DDBJ databases">
        <title>Metagenome Assembled Genome of Zalaria obscura JY119.</title>
        <authorList>
            <person name="Vighnesh L."/>
            <person name="Jagadeeshwari U."/>
            <person name="Venkata Ramana C."/>
            <person name="Sasikala C."/>
        </authorList>
    </citation>
    <scope>NUCLEOTIDE SEQUENCE</scope>
    <source>
        <strain evidence="1">JY119</strain>
    </source>
</reference>
<comment type="caution">
    <text evidence="1">The sequence shown here is derived from an EMBL/GenBank/DDBJ whole genome shotgun (WGS) entry which is preliminary data.</text>
</comment>
<keyword evidence="1" id="KW-0808">Transferase</keyword>
<accession>A0ACC3SH49</accession>